<reference evidence="1 2" key="1">
    <citation type="submission" date="2023-02" db="EMBL/GenBank/DDBJ databases">
        <title>Host association and intracellularity evolved multiple times independently in the Rickettsiales.</title>
        <authorList>
            <person name="Castelli M."/>
            <person name="Nardi T."/>
            <person name="Gammuto L."/>
            <person name="Bellinzona G."/>
            <person name="Sabaneyeva E."/>
            <person name="Potekhin A."/>
            <person name="Serra V."/>
            <person name="Petroni G."/>
            <person name="Sassera D."/>
        </authorList>
    </citation>
    <scope>NUCLEOTIDE SEQUENCE [LARGE SCALE GENOMIC DNA]</scope>
    <source>
        <strain evidence="1 2">BOD18</strain>
    </source>
</reference>
<evidence type="ECO:0000313" key="1">
    <source>
        <dbReference type="EMBL" id="MDZ5762146.1"/>
    </source>
</evidence>
<name>A0ABU5L7P1_9RICK</name>
<proteinExistence type="predicted"/>
<organism evidence="1 2">
    <name type="scientific">Candidatus Cyrtobacter comes</name>
    <dbReference type="NCBI Taxonomy" id="675776"/>
    <lineage>
        <taxon>Bacteria</taxon>
        <taxon>Pseudomonadati</taxon>
        <taxon>Pseudomonadota</taxon>
        <taxon>Alphaproteobacteria</taxon>
        <taxon>Rickettsiales</taxon>
        <taxon>Candidatus Midichloriaceae</taxon>
        <taxon>Candidatus Cyrtobacter</taxon>
    </lineage>
</organism>
<keyword evidence="2" id="KW-1185">Reference proteome</keyword>
<gene>
    <name evidence="1" type="ORF">Cyrtocomes_00517</name>
</gene>
<sequence length="928" mass="106386">MFFIIKRLSLAALSLIIGVNAYCAAPISILERRDMRDSKGAGIINMQGEKLVQEEKRVVKNKPSVATVTTIKKTKQRRAKKVNREPINIQGKQNTFERVLTENSKPLVISNIEKPEIVMLELEENKNNTFLTFLSKGNLKAASFVKNGKLNIVFDKKLLFDLAYMPSKGVRVGFENFEQKYLSSGATLISIDVDITGNTVRFIKKGTYWILEIYDDTSSRSDFFSDNFLPKIDTKDITSSVFFMTDDDAPMLVDYKDPNDGSKFILVLLGLDKKSVKVERNFNNFKLHKTFHGIVIESFSDTLEVCKGNSYGSVVIDDVSGLNVAPSALAAVVGSASLGAFGGDNLSIINASNYRNWRKSFSQSINELNLEIANSTAQKKELQKLNLAMYYFSNMFYKEAGVIVDSIIDSNTFLAADYRIRFFSAVIDFLSGDSAIAMQKIHLIDNDEIALQHIDEIVFWRSIIAYKSNDPYLSLLSPNVIRTFNNWKTNFLREYNKEVVLELIFIVLQYKLDNKIVEDAGVILDIIQGIGKLNRVAANRLDYDLGVYNELINNPKDAVAYFSECSKNILDELHYSRCRVSNALLKYRLGLMKTEDVTEELERAALTWRGDGLEIDIIKELFSIYVKNGKYADAMYVGKKIMLDHPGTIEAIKMNNEVSKLYIGLFLENNYNARLTPLDALELFYGFQEFIPVGERGDEVILKVVDYMLDLDLLDKAEVLLEHQVENRLYGIRKEREFNKLANIYLLNQRPYKLADIFKNISKYGLSTHLELERNQIIAKALIQTGKYEVAMRLLKYDYSVEADEIRSDFYWSNKDWVMFNKYSEPHIFNLREGKDVIRDKDILKIYRQLVSYLFSKKISMIEDLYLDTKSRFISENHMTKIIDYVYQYAKLHDGLLTGQLSKIEKLAYNMYSIIKEADQISLKEGAR</sequence>
<protein>
    <submittedName>
        <fullName evidence="1">Uncharacterized protein</fullName>
    </submittedName>
</protein>
<accession>A0ABU5L7P1</accession>
<comment type="caution">
    <text evidence="1">The sequence shown here is derived from an EMBL/GenBank/DDBJ whole genome shotgun (WGS) entry which is preliminary data.</text>
</comment>
<dbReference type="EMBL" id="JARGYT010000023">
    <property type="protein sequence ID" value="MDZ5762146.1"/>
    <property type="molecule type" value="Genomic_DNA"/>
</dbReference>
<evidence type="ECO:0000313" key="2">
    <source>
        <dbReference type="Proteomes" id="UP001293791"/>
    </source>
</evidence>
<dbReference type="Proteomes" id="UP001293791">
    <property type="component" value="Unassembled WGS sequence"/>
</dbReference>